<keyword evidence="1" id="KW-0328">Glycosyltransferase</keyword>
<dbReference type="PANTHER" id="PTHR12526:SF510">
    <property type="entry name" value="D-INOSITOL 3-PHOSPHATE GLYCOSYLTRANSFERASE"/>
    <property type="match status" value="1"/>
</dbReference>
<dbReference type="EMBL" id="JACJPY010000047">
    <property type="protein sequence ID" value="MBD2151253.1"/>
    <property type="molecule type" value="Genomic_DNA"/>
</dbReference>
<evidence type="ECO:0000259" key="3">
    <source>
        <dbReference type="Pfam" id="PF00534"/>
    </source>
</evidence>
<dbReference type="RefSeq" id="WP_190351672.1">
    <property type="nucleotide sequence ID" value="NZ_JACJPY010000047.1"/>
</dbReference>
<feature type="domain" description="Glycosyltransferase subfamily 4-like N-terminal" evidence="4">
    <location>
        <begin position="14"/>
        <end position="183"/>
    </location>
</feature>
<dbReference type="PANTHER" id="PTHR12526">
    <property type="entry name" value="GLYCOSYLTRANSFERASE"/>
    <property type="match status" value="1"/>
</dbReference>
<feature type="domain" description="Glycosyl transferase family 1" evidence="3">
    <location>
        <begin position="191"/>
        <end position="349"/>
    </location>
</feature>
<dbReference type="Gene3D" id="3.40.50.2000">
    <property type="entry name" value="Glycogen Phosphorylase B"/>
    <property type="match status" value="2"/>
</dbReference>
<keyword evidence="6" id="KW-1185">Reference proteome</keyword>
<comment type="caution">
    <text evidence="5">The sequence shown here is derived from an EMBL/GenBank/DDBJ whole genome shotgun (WGS) entry which is preliminary data.</text>
</comment>
<dbReference type="CDD" id="cd03801">
    <property type="entry name" value="GT4_PimA-like"/>
    <property type="match status" value="1"/>
</dbReference>
<evidence type="ECO:0000259" key="4">
    <source>
        <dbReference type="Pfam" id="PF13439"/>
    </source>
</evidence>
<reference evidence="5" key="2">
    <citation type="submission" date="2020-08" db="EMBL/GenBank/DDBJ databases">
        <authorList>
            <person name="Chen M."/>
            <person name="Teng W."/>
            <person name="Zhao L."/>
            <person name="Hu C."/>
            <person name="Zhou Y."/>
            <person name="Han B."/>
            <person name="Song L."/>
            <person name="Shu W."/>
        </authorList>
    </citation>
    <scope>NUCLEOTIDE SEQUENCE</scope>
    <source>
        <strain evidence="5">FACHB-1277</strain>
    </source>
</reference>
<dbReference type="Proteomes" id="UP000631421">
    <property type="component" value="Unassembled WGS sequence"/>
</dbReference>
<reference evidence="5" key="1">
    <citation type="journal article" date="2015" name="ISME J.">
        <title>Draft Genome Sequence of Streptomyces incarnatus NRRL8089, which Produces the Nucleoside Antibiotic Sinefungin.</title>
        <authorList>
            <person name="Oshima K."/>
            <person name="Hattori M."/>
            <person name="Shimizu H."/>
            <person name="Fukuda K."/>
            <person name="Nemoto M."/>
            <person name="Inagaki K."/>
            <person name="Tamura T."/>
        </authorList>
    </citation>
    <scope>NUCLEOTIDE SEQUENCE</scope>
    <source>
        <strain evidence="5">FACHB-1277</strain>
    </source>
</reference>
<dbReference type="Pfam" id="PF00534">
    <property type="entry name" value="Glycos_transf_1"/>
    <property type="match status" value="1"/>
</dbReference>
<sequence length="378" mass="42245">MKICIVTHNIIKGDGQGRANYEIVLEALRRGHQVTLVAMRVAPDLLHHDSLKWVKISTERFPTALLSNFVFAWQSQQWLKQNHREFDLLQIYGCVTDFDCDINTVQFVHSGWLRSPFHTSKLRGGWYGKYQWLFSALNASWEKKAFQKSKLVIAVSECIKQELMEINVPAANIRVILNGVDVDEFFPGKGDRAKLGLPESVPLAMFTGDIRTPRKNLDSVLKALVKVPDLHLAVVGATARSPYPDLSQELGIADRVHFLGFRRDVPEIMKAVDFFVFPSRYEACTLVLLEALGTGIPVITAVTTGGAEIVKPECGILLSSSEDVAALADGMARLAADRELRLQMGRSARAIAEQHTWKSKAEAYNNLFEEYLTMSANS</sequence>
<evidence type="ECO:0000313" key="5">
    <source>
        <dbReference type="EMBL" id="MBD2151253.1"/>
    </source>
</evidence>
<keyword evidence="2" id="KW-0808">Transferase</keyword>
<proteinExistence type="predicted"/>
<dbReference type="AlphaFoldDB" id="A0A926UUS0"/>
<name>A0A926UUS0_9CYAN</name>
<accession>A0A926UUS0</accession>
<dbReference type="InterPro" id="IPR028098">
    <property type="entry name" value="Glyco_trans_4-like_N"/>
</dbReference>
<evidence type="ECO:0000313" key="6">
    <source>
        <dbReference type="Proteomes" id="UP000631421"/>
    </source>
</evidence>
<evidence type="ECO:0000256" key="2">
    <source>
        <dbReference type="ARBA" id="ARBA00022679"/>
    </source>
</evidence>
<dbReference type="GO" id="GO:0016757">
    <property type="term" value="F:glycosyltransferase activity"/>
    <property type="evidence" value="ECO:0007669"/>
    <property type="project" value="UniProtKB-KW"/>
</dbReference>
<protein>
    <submittedName>
        <fullName evidence="5">Glycosyltransferase family 4 protein</fullName>
    </submittedName>
</protein>
<dbReference type="InterPro" id="IPR001296">
    <property type="entry name" value="Glyco_trans_1"/>
</dbReference>
<dbReference type="SUPFAM" id="SSF53756">
    <property type="entry name" value="UDP-Glycosyltransferase/glycogen phosphorylase"/>
    <property type="match status" value="1"/>
</dbReference>
<gene>
    <name evidence="5" type="ORF">H6F44_14140</name>
</gene>
<evidence type="ECO:0000256" key="1">
    <source>
        <dbReference type="ARBA" id="ARBA00022676"/>
    </source>
</evidence>
<dbReference type="Pfam" id="PF13439">
    <property type="entry name" value="Glyco_transf_4"/>
    <property type="match status" value="1"/>
</dbReference>
<organism evidence="5 6">
    <name type="scientific">Pseudanabaena cinerea FACHB-1277</name>
    <dbReference type="NCBI Taxonomy" id="2949581"/>
    <lineage>
        <taxon>Bacteria</taxon>
        <taxon>Bacillati</taxon>
        <taxon>Cyanobacteriota</taxon>
        <taxon>Cyanophyceae</taxon>
        <taxon>Pseudanabaenales</taxon>
        <taxon>Pseudanabaenaceae</taxon>
        <taxon>Pseudanabaena</taxon>
        <taxon>Pseudanabaena cinerea</taxon>
    </lineage>
</organism>